<dbReference type="AlphaFoldDB" id="A0A8H3QUS4"/>
<proteinExistence type="predicted"/>
<protein>
    <submittedName>
        <fullName evidence="1">Uncharacterized protein</fullName>
    </submittedName>
</protein>
<evidence type="ECO:0000313" key="1">
    <source>
        <dbReference type="EMBL" id="GES92182.1"/>
    </source>
</evidence>
<accession>A0A8H3QUS4</accession>
<evidence type="ECO:0000313" key="2">
    <source>
        <dbReference type="Proteomes" id="UP000615446"/>
    </source>
</evidence>
<reference evidence="1" key="1">
    <citation type="submission" date="2019-10" db="EMBL/GenBank/DDBJ databases">
        <title>Conservation and host-specific expression of non-tandemly repeated heterogenous ribosome RNA gene in arbuscular mycorrhizal fungi.</title>
        <authorList>
            <person name="Maeda T."/>
            <person name="Kobayashi Y."/>
            <person name="Nakagawa T."/>
            <person name="Ezawa T."/>
            <person name="Yamaguchi K."/>
            <person name="Bino T."/>
            <person name="Nishimoto Y."/>
            <person name="Shigenobu S."/>
            <person name="Kawaguchi M."/>
        </authorList>
    </citation>
    <scope>NUCLEOTIDE SEQUENCE</scope>
    <source>
        <strain evidence="1">HR1</strain>
    </source>
</reference>
<gene>
    <name evidence="1" type="ORF">RCL2_001897000</name>
</gene>
<sequence>MDFSSGLLKAIDQEQIPRDSYRDLVAAEYHLPHKNELNDIIPSEELNITNPEIIQEVIDTMGLDICRSTRDISCYLILQLQKFQILKSSDSIIHLRISGDAPLQTTFALDAIVQRINMEIWKKIDTLPSRAKLIRKLWDEFYELYCALRNKNTNPIQLKQQSLKWLSLFFTPSQGNPSNLRTYVRGLYMPNQVTPYIHALAYHGWELLEKHRRWVSRPSPALLLKKRITIKSLLFFARHLKMVVIY</sequence>
<name>A0A8H3QUS4_9GLOM</name>
<comment type="caution">
    <text evidence="1">The sequence shown here is derived from an EMBL/GenBank/DDBJ whole genome shotgun (WGS) entry which is preliminary data.</text>
</comment>
<dbReference type="EMBL" id="BLAL01000213">
    <property type="protein sequence ID" value="GES92182.1"/>
    <property type="molecule type" value="Genomic_DNA"/>
</dbReference>
<dbReference type="Proteomes" id="UP000615446">
    <property type="component" value="Unassembled WGS sequence"/>
</dbReference>
<organism evidence="1 2">
    <name type="scientific">Rhizophagus clarus</name>
    <dbReference type="NCBI Taxonomy" id="94130"/>
    <lineage>
        <taxon>Eukaryota</taxon>
        <taxon>Fungi</taxon>
        <taxon>Fungi incertae sedis</taxon>
        <taxon>Mucoromycota</taxon>
        <taxon>Glomeromycotina</taxon>
        <taxon>Glomeromycetes</taxon>
        <taxon>Glomerales</taxon>
        <taxon>Glomeraceae</taxon>
        <taxon>Rhizophagus</taxon>
    </lineage>
</organism>